<sequence length="182" mass="21279">MKFPKYKALGLVSLFNIRISRYDFLDAPRKILITWGGCAAYNSNRIERIGKLPLISPEITPWRHYILHEVSYFTNRVNVYSNRWQKAYERCYLALSKLKRARSMATYSLWKVRAYTEGSRLGINLKRDISSAKANSSPSTWDENFELSAWILRQKPPPVKTYVNTWCSDPLNHRTPYPAPKT</sequence>
<dbReference type="AlphaFoldDB" id="I4B7P3"/>
<name>I4B7P3_TURPD</name>
<dbReference type="KEGG" id="tpx:Turpa_2660"/>
<organism evidence="1 2">
    <name type="scientific">Turneriella parva (strain ATCC BAA-1111 / DSM 21527 / NCTC 11395 / H)</name>
    <name type="common">Leptospira parva</name>
    <dbReference type="NCBI Taxonomy" id="869212"/>
    <lineage>
        <taxon>Bacteria</taxon>
        <taxon>Pseudomonadati</taxon>
        <taxon>Spirochaetota</taxon>
        <taxon>Spirochaetia</taxon>
        <taxon>Leptospirales</taxon>
        <taxon>Leptospiraceae</taxon>
        <taxon>Turneriella</taxon>
    </lineage>
</organism>
<keyword evidence="2" id="KW-1185">Reference proteome</keyword>
<reference evidence="1 2" key="1">
    <citation type="submission" date="2012-06" db="EMBL/GenBank/DDBJ databases">
        <title>The complete chromosome of genome of Turneriella parva DSM 21527.</title>
        <authorList>
            <consortium name="US DOE Joint Genome Institute (JGI-PGF)"/>
            <person name="Lucas S."/>
            <person name="Han J."/>
            <person name="Lapidus A."/>
            <person name="Bruce D."/>
            <person name="Goodwin L."/>
            <person name="Pitluck S."/>
            <person name="Peters L."/>
            <person name="Kyrpides N."/>
            <person name="Mavromatis K."/>
            <person name="Ivanova N."/>
            <person name="Mikhailova N."/>
            <person name="Chertkov O."/>
            <person name="Detter J.C."/>
            <person name="Tapia R."/>
            <person name="Han C."/>
            <person name="Land M."/>
            <person name="Hauser L."/>
            <person name="Markowitz V."/>
            <person name="Cheng J.-F."/>
            <person name="Hugenholtz P."/>
            <person name="Woyke T."/>
            <person name="Wu D."/>
            <person name="Gronow S."/>
            <person name="Wellnitz S."/>
            <person name="Brambilla E."/>
            <person name="Klenk H.-P."/>
            <person name="Eisen J.A."/>
        </authorList>
    </citation>
    <scope>NUCLEOTIDE SEQUENCE [LARGE SCALE GENOMIC DNA]</scope>
    <source>
        <strain evidence="2">ATCC BAA-1111 / DSM 21527 / NCTC 11395 / H</strain>
    </source>
</reference>
<dbReference type="Proteomes" id="UP000006048">
    <property type="component" value="Chromosome"/>
</dbReference>
<protein>
    <submittedName>
        <fullName evidence="1">Uncharacterized protein</fullName>
    </submittedName>
</protein>
<dbReference type="HOGENOM" id="CLU_1481367_0_0_12"/>
<gene>
    <name evidence="1" type="ordered locus">Turpa_2660</name>
</gene>
<dbReference type="STRING" id="869212.Turpa_2660"/>
<proteinExistence type="predicted"/>
<evidence type="ECO:0000313" key="1">
    <source>
        <dbReference type="EMBL" id="AFM13300.1"/>
    </source>
</evidence>
<dbReference type="EMBL" id="CP002959">
    <property type="protein sequence ID" value="AFM13300.1"/>
    <property type="molecule type" value="Genomic_DNA"/>
</dbReference>
<evidence type="ECO:0000313" key="2">
    <source>
        <dbReference type="Proteomes" id="UP000006048"/>
    </source>
</evidence>
<accession>I4B7P3</accession>